<dbReference type="CDD" id="cd00148">
    <property type="entry name" value="PROF"/>
    <property type="match status" value="1"/>
</dbReference>
<evidence type="ECO:0000313" key="8">
    <source>
        <dbReference type="Proteomes" id="UP001165090"/>
    </source>
</evidence>
<dbReference type="InterPro" id="IPR005455">
    <property type="entry name" value="PFN_euk"/>
</dbReference>
<keyword evidence="3" id="KW-0963">Cytoplasm</keyword>
<dbReference type="Proteomes" id="UP001165090">
    <property type="component" value="Unassembled WGS sequence"/>
</dbReference>
<comment type="similarity">
    <text evidence="2 6">Belongs to the profilin family.</text>
</comment>
<evidence type="ECO:0000313" key="7">
    <source>
        <dbReference type="EMBL" id="GLI68691.1"/>
    </source>
</evidence>
<evidence type="ECO:0000256" key="2">
    <source>
        <dbReference type="ARBA" id="ARBA00010058"/>
    </source>
</evidence>
<keyword evidence="5" id="KW-0206">Cytoskeleton</keyword>
<dbReference type="PRINTS" id="PR01640">
    <property type="entry name" value="PROFILINPLNT"/>
</dbReference>
<evidence type="ECO:0000256" key="3">
    <source>
        <dbReference type="ARBA" id="ARBA00022490"/>
    </source>
</evidence>
<dbReference type="Pfam" id="PF00235">
    <property type="entry name" value="Profilin"/>
    <property type="match status" value="1"/>
</dbReference>
<dbReference type="SMART" id="SM00392">
    <property type="entry name" value="PROF"/>
    <property type="match status" value="1"/>
</dbReference>
<organism evidence="7 8">
    <name type="scientific">Volvox africanus</name>
    <dbReference type="NCBI Taxonomy" id="51714"/>
    <lineage>
        <taxon>Eukaryota</taxon>
        <taxon>Viridiplantae</taxon>
        <taxon>Chlorophyta</taxon>
        <taxon>core chlorophytes</taxon>
        <taxon>Chlorophyceae</taxon>
        <taxon>CS clade</taxon>
        <taxon>Chlamydomonadales</taxon>
        <taxon>Volvocaceae</taxon>
        <taxon>Volvox</taxon>
    </lineage>
</organism>
<dbReference type="Gene3D" id="3.30.450.30">
    <property type="entry name" value="Dynein light chain 2a, cytoplasmic"/>
    <property type="match status" value="1"/>
</dbReference>
<evidence type="ECO:0000256" key="5">
    <source>
        <dbReference type="ARBA" id="ARBA00023212"/>
    </source>
</evidence>
<keyword evidence="8" id="KW-1185">Reference proteome</keyword>
<dbReference type="InterPro" id="IPR036140">
    <property type="entry name" value="PFN_sf"/>
</dbReference>
<evidence type="ECO:0000256" key="4">
    <source>
        <dbReference type="ARBA" id="ARBA00023203"/>
    </source>
</evidence>
<dbReference type="PANTHER" id="PTHR11604:SF0">
    <property type="entry name" value="PROFILIN"/>
    <property type="match status" value="1"/>
</dbReference>
<protein>
    <recommendedName>
        <fullName evidence="6">Profilin</fullName>
    </recommendedName>
</protein>
<gene>
    <name evidence="7" type="ORF">VaNZ11_013177</name>
</gene>
<dbReference type="PRINTS" id="PR00392">
    <property type="entry name" value="PROFILIN"/>
</dbReference>
<comment type="subcellular location">
    <subcellularLocation>
        <location evidence="1">Cytoplasm</location>
        <location evidence="1">Cytoskeleton</location>
    </subcellularLocation>
</comment>
<comment type="caution">
    <text evidence="7">The sequence shown here is derived from an EMBL/GenBank/DDBJ whole genome shotgun (WGS) entry which is preliminary data.</text>
</comment>
<dbReference type="EMBL" id="BSDZ01000080">
    <property type="protein sequence ID" value="GLI68691.1"/>
    <property type="molecule type" value="Genomic_DNA"/>
</dbReference>
<dbReference type="PANTHER" id="PTHR11604">
    <property type="entry name" value="PROFILIN"/>
    <property type="match status" value="1"/>
</dbReference>
<proteinExistence type="inferred from homology"/>
<accession>A0ABQ5SHL4</accession>
<sequence>MSWEEYISKNLMAPLNSEGVTLTSAAILGLDGSIWAHSASFPEFKGDEWHKAFAALNDTSTAVYIQGDKYIKTTADGTRLHARKDKLGFIIRKTNMAVIMGFYTEPDVDARVCSKVIESLGDYLENQGY</sequence>
<name>A0ABQ5SHL4_9CHLO</name>
<reference evidence="7 8" key="1">
    <citation type="journal article" date="2023" name="IScience">
        <title>Expanded male sex-determining region conserved during the evolution of homothallism in the green alga Volvox.</title>
        <authorList>
            <person name="Yamamoto K."/>
            <person name="Matsuzaki R."/>
            <person name="Mahakham W."/>
            <person name="Heman W."/>
            <person name="Sekimoto H."/>
            <person name="Kawachi M."/>
            <person name="Minakuchi Y."/>
            <person name="Toyoda A."/>
            <person name="Nozaki H."/>
        </authorList>
    </citation>
    <scope>NUCLEOTIDE SEQUENCE [LARGE SCALE GENOMIC DNA]</scope>
    <source>
        <strain evidence="7 8">NIES-4468</strain>
    </source>
</reference>
<evidence type="ECO:0000256" key="6">
    <source>
        <dbReference type="RuleBase" id="RU003909"/>
    </source>
</evidence>
<dbReference type="SUPFAM" id="SSF55770">
    <property type="entry name" value="Profilin (actin-binding protein)"/>
    <property type="match status" value="1"/>
</dbReference>
<evidence type="ECO:0000256" key="1">
    <source>
        <dbReference type="ARBA" id="ARBA00004245"/>
    </source>
</evidence>
<dbReference type="InterPro" id="IPR048278">
    <property type="entry name" value="PFN"/>
</dbReference>
<keyword evidence="4 6" id="KW-0009">Actin-binding</keyword>